<evidence type="ECO:0000313" key="2">
    <source>
        <dbReference type="Proteomes" id="UP000832034"/>
    </source>
</evidence>
<dbReference type="Proteomes" id="UP000832034">
    <property type="component" value="Chromosome"/>
</dbReference>
<protein>
    <submittedName>
        <fullName evidence="1">Uncharacterized protein</fullName>
    </submittedName>
</protein>
<proteinExistence type="predicted"/>
<dbReference type="EMBL" id="CP091512">
    <property type="protein sequence ID" value="UOO91753.1"/>
    <property type="molecule type" value="Genomic_DNA"/>
</dbReference>
<name>A0ABY4E8T6_VITST</name>
<keyword evidence="2" id="KW-1185">Reference proteome</keyword>
<reference evidence="1" key="1">
    <citation type="submission" date="2021-12" db="EMBL/GenBank/DDBJ databases">
        <authorList>
            <person name="Veyrier F.J."/>
        </authorList>
    </citation>
    <scope>NUCLEOTIDE SEQUENCE</scope>
    <source>
        <strain evidence="1">SAG 1488-6</strain>
    </source>
</reference>
<reference evidence="1" key="2">
    <citation type="journal article" date="2022" name="Res Sq">
        <title>Evolution of multicellular longitudinally dividing oral cavity symbionts (Neisseriaceae).</title>
        <authorList>
            <person name="Nyongesa S."/>
            <person name="Weber P."/>
            <person name="Bernet E."/>
            <person name="Pullido F."/>
            <person name="Nieckarz M."/>
            <person name="Delaby M."/>
            <person name="Nieves C."/>
            <person name="Viehboeck T."/>
            <person name="Krause N."/>
            <person name="Rivera-Millot A."/>
            <person name="Nakamura A."/>
            <person name="Vischer N."/>
            <person name="VanNieuwenhze M."/>
            <person name="Brun Y."/>
            <person name="Cava F."/>
            <person name="Bulgheresi S."/>
            <person name="Veyrier F."/>
        </authorList>
    </citation>
    <scope>NUCLEOTIDE SEQUENCE</scope>
    <source>
        <strain evidence="1">SAG 1488-6</strain>
    </source>
</reference>
<gene>
    <name evidence="1" type="ORF">LVJ81_08920</name>
</gene>
<evidence type="ECO:0000313" key="1">
    <source>
        <dbReference type="EMBL" id="UOO91753.1"/>
    </source>
</evidence>
<accession>A0ABY4E8T6</accession>
<organism evidence="1 2">
    <name type="scientific">Vitreoscilla stercoraria</name>
    <dbReference type="NCBI Taxonomy" id="61"/>
    <lineage>
        <taxon>Bacteria</taxon>
        <taxon>Pseudomonadati</taxon>
        <taxon>Pseudomonadota</taxon>
        <taxon>Betaproteobacteria</taxon>
        <taxon>Neisseriales</taxon>
        <taxon>Neisseriaceae</taxon>
        <taxon>Vitreoscilla</taxon>
    </lineage>
</organism>
<sequence>MKYLAEHMGKIDALYLVDNVFDVWTGDENRHHVTEELITALAVFTQHTPVFIQTGWTDFLLGDVFAQRTGITFLPPVAKIAHLDETILLVSNTILSIWHPQYQQLRQELLQQKSISLSPKQQLILAQNIQQAAALPHTQAKNTTIQTLLQHNGMDFAYNRTILFGHTGSFLAESTIWHKKSTTWYDLPHWQQEHGIYLVLSDTEQKLMLDSSARI</sequence>